<feature type="transmembrane region" description="Helical" evidence="1">
    <location>
        <begin position="23"/>
        <end position="42"/>
    </location>
</feature>
<gene>
    <name evidence="2" type="ORF">G6048_36165</name>
</gene>
<dbReference type="EMBL" id="JAAKZX010000173">
    <property type="protein sequence ID" value="NGO47307.1"/>
    <property type="molecule type" value="Genomic_DNA"/>
</dbReference>
<dbReference type="Proteomes" id="UP001518140">
    <property type="component" value="Unassembled WGS sequence"/>
</dbReference>
<evidence type="ECO:0000256" key="1">
    <source>
        <dbReference type="SAM" id="Phobius"/>
    </source>
</evidence>
<proteinExistence type="predicted"/>
<name>A0ABX0DZD4_9ACTN</name>
<evidence type="ECO:0000313" key="2">
    <source>
        <dbReference type="EMBL" id="NGO47307.1"/>
    </source>
</evidence>
<keyword evidence="1" id="KW-0812">Transmembrane</keyword>
<comment type="caution">
    <text evidence="2">The sequence shown here is derived from an EMBL/GenBank/DDBJ whole genome shotgun (WGS) entry which is preliminary data.</text>
</comment>
<keyword evidence="3" id="KW-1185">Reference proteome</keyword>
<accession>A0ABX0DZD4</accession>
<keyword evidence="1" id="KW-1133">Transmembrane helix</keyword>
<protein>
    <submittedName>
        <fullName evidence="2">Uncharacterized protein</fullName>
    </submittedName>
</protein>
<keyword evidence="1" id="KW-0472">Membrane</keyword>
<sequence length="51" mass="5260">MFVVWLLTLRGTAAPAADVTATPLTALVAVCVVLAVVGTVSLRRRDLALPA</sequence>
<dbReference type="RefSeq" id="WP_165343828.1">
    <property type="nucleotide sequence ID" value="NZ_JAAKZX010000173.1"/>
</dbReference>
<organism evidence="2 3">
    <name type="scientific">Streptomyces ureilyticus</name>
    <dbReference type="NCBI Taxonomy" id="1775131"/>
    <lineage>
        <taxon>Bacteria</taxon>
        <taxon>Bacillati</taxon>
        <taxon>Actinomycetota</taxon>
        <taxon>Actinomycetes</taxon>
        <taxon>Kitasatosporales</taxon>
        <taxon>Streptomycetaceae</taxon>
        <taxon>Streptomyces</taxon>
    </lineage>
</organism>
<reference evidence="2 3" key="1">
    <citation type="submission" date="2020-02" db="EMBL/GenBank/DDBJ databases">
        <title>Whole-genome analyses of novel actinobacteria.</title>
        <authorList>
            <person name="Sahin N."/>
            <person name="Tokatli A."/>
        </authorList>
    </citation>
    <scope>NUCLEOTIDE SEQUENCE [LARGE SCALE GENOMIC DNA]</scope>
    <source>
        <strain evidence="2 3">YC419</strain>
    </source>
</reference>
<evidence type="ECO:0000313" key="3">
    <source>
        <dbReference type="Proteomes" id="UP001518140"/>
    </source>
</evidence>